<accession>A0A5E4BKX4</accession>
<dbReference type="Proteomes" id="UP000335636">
    <property type="component" value="Unassembled WGS sequence"/>
</dbReference>
<feature type="compositionally biased region" description="Low complexity" evidence="1">
    <location>
        <begin position="60"/>
        <end position="77"/>
    </location>
</feature>
<proteinExistence type="predicted"/>
<dbReference type="AlphaFoldDB" id="A0A5E4BKX4"/>
<feature type="region of interest" description="Disordered" evidence="1">
    <location>
        <begin position="17"/>
        <end position="85"/>
    </location>
</feature>
<reference evidence="3 4" key="1">
    <citation type="submission" date="2019-04" db="EMBL/GenBank/DDBJ databases">
        <authorList>
            <person name="Alioto T."/>
            <person name="Alioto T."/>
        </authorList>
    </citation>
    <scope>NUCLEOTIDE SEQUENCE [LARGE SCALE GENOMIC DNA]</scope>
</reference>
<sequence length="85" mass="8564">MARQACCAAASGVASPRAAVSRQAGARAQKAGGAPRSQRRYAPSCPRVPHGWGRRDRARTAAASGAAARGARAAGGAEARKLRAP</sequence>
<evidence type="ECO:0000313" key="4">
    <source>
        <dbReference type="Proteomes" id="UP000335636"/>
    </source>
</evidence>
<dbReference type="Proteomes" id="UP000662637">
    <property type="component" value="Unassembled WGS sequence"/>
</dbReference>
<organism evidence="3 4">
    <name type="scientific">Marmota monax</name>
    <name type="common">Woodchuck</name>
    <dbReference type="NCBI Taxonomy" id="9995"/>
    <lineage>
        <taxon>Eukaryota</taxon>
        <taxon>Metazoa</taxon>
        <taxon>Chordata</taxon>
        <taxon>Craniata</taxon>
        <taxon>Vertebrata</taxon>
        <taxon>Euteleostomi</taxon>
        <taxon>Mammalia</taxon>
        <taxon>Eutheria</taxon>
        <taxon>Euarchontoglires</taxon>
        <taxon>Glires</taxon>
        <taxon>Rodentia</taxon>
        <taxon>Sciuromorpha</taxon>
        <taxon>Sciuridae</taxon>
        <taxon>Xerinae</taxon>
        <taxon>Marmotini</taxon>
        <taxon>Marmota</taxon>
    </lineage>
</organism>
<name>A0A5E4BKX4_MARMO</name>
<feature type="compositionally biased region" description="Low complexity" evidence="1">
    <location>
        <begin position="17"/>
        <end position="34"/>
    </location>
</feature>
<protein>
    <submittedName>
        <fullName evidence="3">Uncharacterized protein</fullName>
    </submittedName>
</protein>
<evidence type="ECO:0000313" key="2">
    <source>
        <dbReference type="EMBL" id="KAF7485357.1"/>
    </source>
</evidence>
<dbReference type="EMBL" id="WJEC01000143">
    <property type="protein sequence ID" value="KAF7485357.1"/>
    <property type="molecule type" value="Genomic_DNA"/>
</dbReference>
<gene>
    <name evidence="2" type="ORF">GHT09_003082</name>
    <name evidence="3" type="ORF">MONAX_5E024128</name>
</gene>
<keyword evidence="4" id="KW-1185">Reference proteome</keyword>
<reference evidence="2" key="2">
    <citation type="submission" date="2020-08" db="EMBL/GenBank/DDBJ databases">
        <authorList>
            <person name="Shumante A."/>
            <person name="Zimin A.V."/>
            <person name="Puiu D."/>
            <person name="Salzberg S.L."/>
        </authorList>
    </citation>
    <scope>NUCLEOTIDE SEQUENCE</scope>
    <source>
        <strain evidence="2">WC2-LM</strain>
        <tissue evidence="2">Liver</tissue>
    </source>
</reference>
<evidence type="ECO:0000256" key="1">
    <source>
        <dbReference type="SAM" id="MobiDB-lite"/>
    </source>
</evidence>
<evidence type="ECO:0000313" key="3">
    <source>
        <dbReference type="EMBL" id="VTJ70238.1"/>
    </source>
</evidence>
<dbReference type="EMBL" id="CABDUW010000499">
    <property type="protein sequence ID" value="VTJ70238.1"/>
    <property type="molecule type" value="Genomic_DNA"/>
</dbReference>